<dbReference type="STRING" id="257309.DIP0127"/>
<dbReference type="Gene3D" id="1.10.10.10">
    <property type="entry name" value="Winged helix-like DNA-binding domain superfamily/Winged helix DNA-binding domain"/>
    <property type="match status" value="1"/>
</dbReference>
<dbReference type="AlphaFoldDB" id="Q6NKA7"/>
<evidence type="ECO:0000256" key="2">
    <source>
        <dbReference type="ARBA" id="ARBA00023125"/>
    </source>
</evidence>
<evidence type="ECO:0000256" key="3">
    <source>
        <dbReference type="ARBA" id="ARBA00023163"/>
    </source>
</evidence>
<dbReference type="GO" id="GO:0003677">
    <property type="term" value="F:DNA binding"/>
    <property type="evidence" value="ECO:0007669"/>
    <property type="project" value="UniProtKB-KW"/>
</dbReference>
<evidence type="ECO:0000259" key="4">
    <source>
        <dbReference type="PROSITE" id="PS50995"/>
    </source>
</evidence>
<protein>
    <submittedName>
        <fullName evidence="5">MarR-family regulatory protein</fullName>
    </submittedName>
</protein>
<evidence type="ECO:0000313" key="6">
    <source>
        <dbReference type="Proteomes" id="UP000002198"/>
    </source>
</evidence>
<dbReference type="SUPFAM" id="SSF46785">
    <property type="entry name" value="Winged helix' DNA-binding domain"/>
    <property type="match status" value="1"/>
</dbReference>
<dbReference type="KEGG" id="cdi:DIP0127"/>
<keyword evidence="6" id="KW-1185">Reference proteome</keyword>
<dbReference type="GO" id="GO:0003700">
    <property type="term" value="F:DNA-binding transcription factor activity"/>
    <property type="evidence" value="ECO:0007669"/>
    <property type="project" value="InterPro"/>
</dbReference>
<organism evidence="5 6">
    <name type="scientific">Corynebacterium diphtheriae (strain ATCC 700971 / NCTC 13129 / Biotype gravis)</name>
    <dbReference type="NCBI Taxonomy" id="257309"/>
    <lineage>
        <taxon>Bacteria</taxon>
        <taxon>Bacillati</taxon>
        <taxon>Actinomycetota</taxon>
        <taxon>Actinomycetes</taxon>
        <taxon>Mycobacteriales</taxon>
        <taxon>Corynebacteriaceae</taxon>
        <taxon>Corynebacterium</taxon>
    </lineage>
</organism>
<name>Q6NKA7_CORDI</name>
<evidence type="ECO:0000256" key="1">
    <source>
        <dbReference type="ARBA" id="ARBA00023015"/>
    </source>
</evidence>
<dbReference type="PANTHER" id="PTHR42756:SF1">
    <property type="entry name" value="TRANSCRIPTIONAL REPRESSOR OF EMRAB OPERON"/>
    <property type="match status" value="1"/>
</dbReference>
<dbReference type="Proteomes" id="UP000002198">
    <property type="component" value="Chromosome"/>
</dbReference>
<gene>
    <name evidence="5" type="ordered locus">DIP0127</name>
</gene>
<dbReference type="InterPro" id="IPR036390">
    <property type="entry name" value="WH_DNA-bd_sf"/>
</dbReference>
<dbReference type="EMBL" id="BX248354">
    <property type="protein sequence ID" value="CAE48631.1"/>
    <property type="molecule type" value="Genomic_DNA"/>
</dbReference>
<dbReference type="SMART" id="SM00347">
    <property type="entry name" value="HTH_MARR"/>
    <property type="match status" value="1"/>
</dbReference>
<evidence type="ECO:0000313" key="5">
    <source>
        <dbReference type="EMBL" id="CAE48631.1"/>
    </source>
</evidence>
<reference evidence="5 6" key="1">
    <citation type="journal article" date="2003" name="Nucleic Acids Res.">
        <title>The complete genome sequence and analysis of Corynebacterium diphtheriae NCTC13129.</title>
        <authorList>
            <person name="Cerdeno-Tarraga A.M."/>
            <person name="Efstratiou A."/>
            <person name="Dover L.G."/>
            <person name="Holden M.T.G."/>
            <person name="Pallen M."/>
            <person name="Bentley S.D."/>
            <person name="Besra G.S."/>
            <person name="Churcher C."/>
            <person name="James K.D."/>
            <person name="De Zoysa A."/>
            <person name="Chillingworth T."/>
            <person name="Cronin A."/>
            <person name="Dowd L."/>
            <person name="Feltwell T."/>
            <person name="Hamlin N."/>
            <person name="Holroyd S."/>
            <person name="Jagels K."/>
            <person name="Moule S."/>
            <person name="Quail M.A."/>
            <person name="Rabbinowitsch E."/>
            <person name="Rutherford K."/>
            <person name="Thomson N.R."/>
            <person name="Unwin L."/>
            <person name="Whitehead S."/>
            <person name="Barrell B.G.Parkhill.J."/>
        </authorList>
    </citation>
    <scope>NUCLEOTIDE SEQUENCE [LARGE SCALE GENOMIC DNA]</scope>
    <source>
        <strain evidence="6">ATCC 700971 / NCTC 13129 / Biotype gravis</strain>
    </source>
</reference>
<dbReference type="InterPro" id="IPR000835">
    <property type="entry name" value="HTH_MarR-typ"/>
</dbReference>
<accession>Q6NKA7</accession>
<keyword evidence="3" id="KW-0804">Transcription</keyword>
<dbReference type="Pfam" id="PF01047">
    <property type="entry name" value="MarR"/>
    <property type="match status" value="1"/>
</dbReference>
<feature type="domain" description="HTH marR-type" evidence="4">
    <location>
        <begin position="22"/>
        <end position="152"/>
    </location>
</feature>
<dbReference type="HOGENOM" id="CLU_083287_3_0_11"/>
<dbReference type="PANTHER" id="PTHR42756">
    <property type="entry name" value="TRANSCRIPTIONAL REGULATOR, MARR"/>
    <property type="match status" value="1"/>
</dbReference>
<sequence length="156" mass="18143">MISTPPVARNIMRCMSDQLKLDQQICFQLYTGSRLMQRMYRVYFDQWGITYSQYLVLLLLWEKDRQTISELSDPLDLDSGTLSPLLRRMEANGFITREHEQSDYRKVVVCLTTRGRRLKTKAKKMNDELNDMLGFDDADLAAVTRVLEKINPSAAI</sequence>
<proteinExistence type="predicted"/>
<dbReference type="InterPro" id="IPR036388">
    <property type="entry name" value="WH-like_DNA-bd_sf"/>
</dbReference>
<keyword evidence="2" id="KW-0238">DNA-binding</keyword>
<dbReference type="PROSITE" id="PS50995">
    <property type="entry name" value="HTH_MARR_2"/>
    <property type="match status" value="1"/>
</dbReference>
<keyword evidence="1" id="KW-0805">Transcription regulation</keyword>